<evidence type="ECO:0000313" key="2">
    <source>
        <dbReference type="Proteomes" id="UP000245119"/>
    </source>
</evidence>
<name>A0A2T7NLW6_POMCA</name>
<sequence length="80" mass="9099">MKGHRLFDIISKKEDTSQRMKTSRNTEAIKRRLPAFAAVLGGARPELLVVEENSWELSVTRSVSHDLPRARLDIHGGCEW</sequence>
<keyword evidence="2" id="KW-1185">Reference proteome</keyword>
<comment type="caution">
    <text evidence="1">The sequence shown here is derived from an EMBL/GenBank/DDBJ whole genome shotgun (WGS) entry which is preliminary data.</text>
</comment>
<reference evidence="1 2" key="1">
    <citation type="submission" date="2018-04" db="EMBL/GenBank/DDBJ databases">
        <title>The genome of golden apple snail Pomacea canaliculata provides insight into stress tolerance and invasive adaptation.</title>
        <authorList>
            <person name="Liu C."/>
            <person name="Liu B."/>
            <person name="Ren Y."/>
            <person name="Zhang Y."/>
            <person name="Wang H."/>
            <person name="Li S."/>
            <person name="Jiang F."/>
            <person name="Yin L."/>
            <person name="Zhang G."/>
            <person name="Qian W."/>
            <person name="Fan W."/>
        </authorList>
    </citation>
    <scope>NUCLEOTIDE SEQUENCE [LARGE SCALE GENOMIC DNA]</scope>
    <source>
        <strain evidence="1">SZHN2017</strain>
        <tissue evidence="1">Muscle</tissue>
    </source>
</reference>
<evidence type="ECO:0000313" key="1">
    <source>
        <dbReference type="EMBL" id="PVD22163.1"/>
    </source>
</evidence>
<gene>
    <name evidence="1" type="ORF">C0Q70_17968</name>
</gene>
<proteinExistence type="predicted"/>
<organism evidence="1 2">
    <name type="scientific">Pomacea canaliculata</name>
    <name type="common">Golden apple snail</name>
    <dbReference type="NCBI Taxonomy" id="400727"/>
    <lineage>
        <taxon>Eukaryota</taxon>
        <taxon>Metazoa</taxon>
        <taxon>Spiralia</taxon>
        <taxon>Lophotrochozoa</taxon>
        <taxon>Mollusca</taxon>
        <taxon>Gastropoda</taxon>
        <taxon>Caenogastropoda</taxon>
        <taxon>Architaenioglossa</taxon>
        <taxon>Ampullarioidea</taxon>
        <taxon>Ampullariidae</taxon>
        <taxon>Pomacea</taxon>
    </lineage>
</organism>
<dbReference type="Proteomes" id="UP000245119">
    <property type="component" value="Linkage Group LG11"/>
</dbReference>
<accession>A0A2T7NLW6</accession>
<protein>
    <submittedName>
        <fullName evidence="1">Uncharacterized protein</fullName>
    </submittedName>
</protein>
<dbReference type="EMBL" id="PZQS01000011">
    <property type="protein sequence ID" value="PVD22163.1"/>
    <property type="molecule type" value="Genomic_DNA"/>
</dbReference>
<dbReference type="AlphaFoldDB" id="A0A2T7NLW6"/>